<dbReference type="Proteomes" id="UP001209076">
    <property type="component" value="Unassembled WGS sequence"/>
</dbReference>
<reference evidence="2" key="1">
    <citation type="submission" date="2023-07" db="EMBL/GenBank/DDBJ databases">
        <title>Novel Mycoplasma species identified in domestic and wild animals.</title>
        <authorList>
            <person name="Volokhov D.V."/>
            <person name="Furtak V.A."/>
            <person name="Zagorodnyaya T.A."/>
        </authorList>
    </citation>
    <scope>NUCLEOTIDE SEQUENCE [LARGE SCALE GENOMIC DNA]</scope>
    <source>
        <strain evidence="2">92-19</strain>
    </source>
</reference>
<dbReference type="EMBL" id="JAOEGN010000018">
    <property type="protein sequence ID" value="MCU0105602.1"/>
    <property type="molecule type" value="Genomic_DNA"/>
</dbReference>
<accession>A0ABT2Q0S7</accession>
<dbReference type="InterPro" id="IPR012674">
    <property type="entry name" value="Calycin"/>
</dbReference>
<sequence>MIISITTDQQTETYQVESTFEPGKITYQDPTSDSLVTVYFKLNEVLIRRTGEVTFQESYILNQTTMGYYRQQGILFKSIVETKSLIVQPDLIDITYRHHIEGITTEKSVQFRLFK</sequence>
<keyword evidence="2" id="KW-1185">Reference proteome</keyword>
<organism evidence="1 2">
    <name type="scientific">Paracholeplasma vituli</name>
    <dbReference type="NCBI Taxonomy" id="69473"/>
    <lineage>
        <taxon>Bacteria</taxon>
        <taxon>Bacillati</taxon>
        <taxon>Mycoplasmatota</taxon>
        <taxon>Mollicutes</taxon>
        <taxon>Acholeplasmatales</taxon>
        <taxon>Acholeplasmataceae</taxon>
        <taxon>Paracholeplasma</taxon>
    </lineage>
</organism>
<evidence type="ECO:0000313" key="2">
    <source>
        <dbReference type="Proteomes" id="UP001209076"/>
    </source>
</evidence>
<dbReference type="Gene3D" id="2.40.128.20">
    <property type="match status" value="1"/>
</dbReference>
<dbReference type="RefSeq" id="WP_262096921.1">
    <property type="nucleotide sequence ID" value="NZ_JAOEGN010000018.1"/>
</dbReference>
<name>A0ABT2Q0S7_9MOLU</name>
<evidence type="ECO:0008006" key="3">
    <source>
        <dbReference type="Google" id="ProtNLM"/>
    </source>
</evidence>
<proteinExistence type="predicted"/>
<gene>
    <name evidence="1" type="ORF">N7603_08010</name>
</gene>
<evidence type="ECO:0000313" key="1">
    <source>
        <dbReference type="EMBL" id="MCU0105602.1"/>
    </source>
</evidence>
<protein>
    <recommendedName>
        <fullName evidence="3">DUF1934 domain-containing protein</fullName>
    </recommendedName>
</protein>
<comment type="caution">
    <text evidence="1">The sequence shown here is derived from an EMBL/GenBank/DDBJ whole genome shotgun (WGS) entry which is preliminary data.</text>
</comment>